<reference evidence="12 13" key="1">
    <citation type="submission" date="2019-01" db="EMBL/GenBank/DDBJ databases">
        <authorList>
            <person name="Chen W.-M."/>
        </authorList>
    </citation>
    <scope>NUCLEOTIDE SEQUENCE [LARGE SCALE GENOMIC DNA]</scope>
    <source>
        <strain evidence="12 13">ICH-3</strain>
    </source>
</reference>
<gene>
    <name evidence="12" type="ORF">ENE75_18885</name>
</gene>
<evidence type="ECO:0000256" key="1">
    <source>
        <dbReference type="ARBA" id="ARBA00004651"/>
    </source>
</evidence>
<dbReference type="InterPro" id="IPR003593">
    <property type="entry name" value="AAA+_ATPase"/>
</dbReference>
<feature type="compositionally biased region" description="Acidic residues" evidence="8">
    <location>
        <begin position="694"/>
        <end position="712"/>
    </location>
</feature>
<dbReference type="AlphaFoldDB" id="A0A437JRY5"/>
<dbReference type="GO" id="GO:0005524">
    <property type="term" value="F:ATP binding"/>
    <property type="evidence" value="ECO:0007669"/>
    <property type="project" value="UniProtKB-KW"/>
</dbReference>
<dbReference type="Pfam" id="PF00005">
    <property type="entry name" value="ABC_tran"/>
    <property type="match status" value="1"/>
</dbReference>
<dbReference type="GO" id="GO:0016887">
    <property type="term" value="F:ATP hydrolysis activity"/>
    <property type="evidence" value="ECO:0007669"/>
    <property type="project" value="InterPro"/>
</dbReference>
<dbReference type="InterPro" id="IPR039421">
    <property type="entry name" value="Type_1_exporter"/>
</dbReference>
<feature type="transmembrane region" description="Helical" evidence="9">
    <location>
        <begin position="168"/>
        <end position="187"/>
    </location>
</feature>
<evidence type="ECO:0000256" key="6">
    <source>
        <dbReference type="ARBA" id="ARBA00022989"/>
    </source>
</evidence>
<dbReference type="InterPro" id="IPR003439">
    <property type="entry name" value="ABC_transporter-like_ATP-bd"/>
</dbReference>
<feature type="domain" description="ABC transporter" evidence="10">
    <location>
        <begin position="448"/>
        <end position="687"/>
    </location>
</feature>
<evidence type="ECO:0000313" key="12">
    <source>
        <dbReference type="EMBL" id="RVT49710.1"/>
    </source>
</evidence>
<feature type="transmembrane region" description="Helical" evidence="9">
    <location>
        <begin position="357"/>
        <end position="379"/>
    </location>
</feature>
<dbReference type="PROSITE" id="PS50893">
    <property type="entry name" value="ABC_TRANSPORTER_2"/>
    <property type="match status" value="1"/>
</dbReference>
<dbReference type="SMART" id="SM00382">
    <property type="entry name" value="AAA"/>
    <property type="match status" value="1"/>
</dbReference>
<evidence type="ECO:0000256" key="7">
    <source>
        <dbReference type="ARBA" id="ARBA00023136"/>
    </source>
</evidence>
<dbReference type="FunFam" id="1.20.1560.10:FF:000070">
    <property type="entry name" value="Multidrug ABC transporter ATP-binding protein"/>
    <property type="match status" value="1"/>
</dbReference>
<dbReference type="Gene3D" id="3.40.50.300">
    <property type="entry name" value="P-loop containing nucleotide triphosphate hydrolases"/>
    <property type="match status" value="1"/>
</dbReference>
<keyword evidence="3 9" id="KW-0812">Transmembrane</keyword>
<dbReference type="InterPro" id="IPR027417">
    <property type="entry name" value="P-loop_NTPase"/>
</dbReference>
<dbReference type="EMBL" id="SACT01000007">
    <property type="protein sequence ID" value="RVT49710.1"/>
    <property type="molecule type" value="Genomic_DNA"/>
</dbReference>
<name>A0A437JRY5_9BURK</name>
<dbReference type="GO" id="GO:0034040">
    <property type="term" value="F:ATPase-coupled lipid transmembrane transporter activity"/>
    <property type="evidence" value="ECO:0007669"/>
    <property type="project" value="TreeGrafter"/>
</dbReference>
<evidence type="ECO:0000259" key="10">
    <source>
        <dbReference type="PROSITE" id="PS50893"/>
    </source>
</evidence>
<keyword evidence="4" id="KW-0547">Nucleotide-binding</keyword>
<keyword evidence="6 9" id="KW-1133">Transmembrane helix</keyword>
<dbReference type="PROSITE" id="PS00211">
    <property type="entry name" value="ABC_TRANSPORTER_1"/>
    <property type="match status" value="1"/>
</dbReference>
<protein>
    <submittedName>
        <fullName evidence="12">ABC transporter ATP-binding protein</fullName>
    </submittedName>
</protein>
<evidence type="ECO:0000256" key="9">
    <source>
        <dbReference type="SAM" id="Phobius"/>
    </source>
</evidence>
<feature type="region of interest" description="Disordered" evidence="8">
    <location>
        <begin position="1"/>
        <end position="22"/>
    </location>
</feature>
<comment type="subcellular location">
    <subcellularLocation>
        <location evidence="1">Cell membrane</location>
        <topology evidence="1">Multi-pass membrane protein</topology>
    </subcellularLocation>
</comment>
<keyword evidence="5 12" id="KW-0067">ATP-binding</keyword>
<feature type="domain" description="ABC transmembrane type-1" evidence="11">
    <location>
        <begin position="128"/>
        <end position="400"/>
    </location>
</feature>
<dbReference type="SUPFAM" id="SSF52540">
    <property type="entry name" value="P-loop containing nucleoside triphosphate hydrolases"/>
    <property type="match status" value="1"/>
</dbReference>
<feature type="transmembrane region" description="Helical" evidence="9">
    <location>
        <begin position="270"/>
        <end position="290"/>
    </location>
</feature>
<dbReference type="GO" id="GO:0005886">
    <property type="term" value="C:plasma membrane"/>
    <property type="evidence" value="ECO:0007669"/>
    <property type="project" value="UniProtKB-SubCell"/>
</dbReference>
<feature type="region of interest" description="Disordered" evidence="8">
    <location>
        <begin position="692"/>
        <end position="712"/>
    </location>
</feature>
<dbReference type="InterPro" id="IPR017871">
    <property type="entry name" value="ABC_transporter-like_CS"/>
</dbReference>
<evidence type="ECO:0000256" key="8">
    <source>
        <dbReference type="SAM" id="MobiDB-lite"/>
    </source>
</evidence>
<keyword evidence="7 9" id="KW-0472">Membrane</keyword>
<dbReference type="Proteomes" id="UP000288178">
    <property type="component" value="Unassembled WGS sequence"/>
</dbReference>
<dbReference type="GO" id="GO:0140359">
    <property type="term" value="F:ABC-type transporter activity"/>
    <property type="evidence" value="ECO:0007669"/>
    <property type="project" value="InterPro"/>
</dbReference>
<proteinExistence type="predicted"/>
<dbReference type="OrthoDB" id="8554730at2"/>
<evidence type="ECO:0000259" key="11">
    <source>
        <dbReference type="PROSITE" id="PS50929"/>
    </source>
</evidence>
<dbReference type="InterPro" id="IPR036640">
    <property type="entry name" value="ABC1_TM_sf"/>
</dbReference>
<evidence type="ECO:0000256" key="5">
    <source>
        <dbReference type="ARBA" id="ARBA00022840"/>
    </source>
</evidence>
<keyword evidence="13" id="KW-1185">Reference proteome</keyword>
<dbReference type="PANTHER" id="PTHR24221">
    <property type="entry name" value="ATP-BINDING CASSETTE SUB-FAMILY B"/>
    <property type="match status" value="1"/>
</dbReference>
<dbReference type="InterPro" id="IPR011527">
    <property type="entry name" value="ABC1_TM_dom"/>
</dbReference>
<feature type="transmembrane region" description="Helical" evidence="9">
    <location>
        <begin position="126"/>
        <end position="148"/>
    </location>
</feature>
<organism evidence="12 13">
    <name type="scientific">Rubrivivax albus</name>
    <dbReference type="NCBI Taxonomy" id="2499835"/>
    <lineage>
        <taxon>Bacteria</taxon>
        <taxon>Pseudomonadati</taxon>
        <taxon>Pseudomonadota</taxon>
        <taxon>Betaproteobacteria</taxon>
        <taxon>Burkholderiales</taxon>
        <taxon>Sphaerotilaceae</taxon>
        <taxon>Rubrivivax</taxon>
    </lineage>
</organism>
<feature type="transmembrane region" description="Helical" evidence="9">
    <location>
        <begin position="242"/>
        <end position="264"/>
    </location>
</feature>
<dbReference type="PANTHER" id="PTHR24221:SF203">
    <property type="entry name" value="ATP-BINDING_PERMEASE FUSION ABC TRANSPORTER-RELATED"/>
    <property type="match status" value="1"/>
</dbReference>
<evidence type="ECO:0000256" key="3">
    <source>
        <dbReference type="ARBA" id="ARBA00022692"/>
    </source>
</evidence>
<accession>A0A437JRY5</accession>
<dbReference type="FunFam" id="3.40.50.300:FF:000218">
    <property type="entry name" value="Multidrug ABC transporter ATP-binding protein"/>
    <property type="match status" value="1"/>
</dbReference>
<dbReference type="SUPFAM" id="SSF90123">
    <property type="entry name" value="ABC transporter transmembrane region"/>
    <property type="match status" value="1"/>
</dbReference>
<dbReference type="Gene3D" id="1.20.1560.10">
    <property type="entry name" value="ABC transporter type 1, transmembrane domain"/>
    <property type="match status" value="1"/>
</dbReference>
<sequence length="712" mass="77346">MVTSGREIALQPSAHTTDRRETPQVLSFIGHVAPGLSPSVRAAIGGRKVPNVRILTERPGAVGWVGPGGFSLTPKAGKLARFPDRKPPVFAWFERLVDPYPATEPAPPPKGLRPFLWAASEGTRKYILLMTLLTAAIGAFEAVLFAMLGSILDWLADVPAADLWAREGGTLMGLAAVLAGSIVLAALQTMFKHQALAGNFPMRLRWNFHRLMLGQSMGFYQDEFAGRIATKVMQTALAVRDVWMIVADILVYVVIYFVTMAAILGGFDAWMLGPFLLWLGCYVVAMRWFVPRLATTSQAQADARSLMTGRITDAYTNIATVKLFSHAQREAGYARSAMQEFLGTVHRQMRLVSGFEVVNQALSVLLIASTAGVALALWMQGQVGVGAVAAASAMALRLNGISHWVMWEMASLFEHIGTVQDGMLTLSRPRSVVDRPEAVPLRVSRGEIRFERVDFAYGGPRKVVDALDLHIRPGEKIGLVGRSGAGKSTVVNLLLRFYDVAGGRILIDGQDIAGVTQDSLRAQIGMVTQDTSLLHRSVRDNIVYGRPDASERDMVHAAERAEAHDFVQGLTDPKGRKGYDAHVGERGVKLSGGQRQRIAIARVMLKDAPILLLDEATSALDSEVEQAIQASLYRLMEGKTVVAIAHRLSTIAAMDRLVVMDHGRIVEMGTHAQLLAQGGLYARLWAHQSGGFLGEDDGDETTEDDDTTPALA</sequence>
<evidence type="ECO:0000313" key="13">
    <source>
        <dbReference type="Proteomes" id="UP000288178"/>
    </source>
</evidence>
<evidence type="ECO:0000256" key="4">
    <source>
        <dbReference type="ARBA" id="ARBA00022741"/>
    </source>
</evidence>
<keyword evidence="2" id="KW-1003">Cell membrane</keyword>
<comment type="caution">
    <text evidence="12">The sequence shown here is derived from an EMBL/GenBank/DDBJ whole genome shotgun (WGS) entry which is preliminary data.</text>
</comment>
<dbReference type="PROSITE" id="PS50929">
    <property type="entry name" value="ABC_TM1F"/>
    <property type="match status" value="1"/>
</dbReference>
<dbReference type="Pfam" id="PF00664">
    <property type="entry name" value="ABC_membrane"/>
    <property type="match status" value="1"/>
</dbReference>
<evidence type="ECO:0000256" key="2">
    <source>
        <dbReference type="ARBA" id="ARBA00022475"/>
    </source>
</evidence>